<evidence type="ECO:0000256" key="7">
    <source>
        <dbReference type="SAM" id="MobiDB-lite"/>
    </source>
</evidence>
<name>A0A9P6UFB4_9FUNG</name>
<dbReference type="PANTHER" id="PTHR45922">
    <property type="entry name" value="CLEAVAGE AND POLYADENYLATION SPECIFICITY FACTOR SUBUNIT 2"/>
    <property type="match status" value="1"/>
</dbReference>
<comment type="caution">
    <text evidence="9">The sequence shown here is derived from an EMBL/GenBank/DDBJ whole genome shotgun (WGS) entry which is preliminary data.</text>
</comment>
<dbReference type="GO" id="GO:0006398">
    <property type="term" value="P:mRNA 3'-end processing by stem-loop binding and cleavage"/>
    <property type="evidence" value="ECO:0007669"/>
    <property type="project" value="InterPro"/>
</dbReference>
<feature type="region of interest" description="Disordered" evidence="7">
    <location>
        <begin position="740"/>
        <end position="767"/>
    </location>
</feature>
<keyword evidence="5 6" id="KW-0539">Nucleus</keyword>
<keyword evidence="10" id="KW-1185">Reference proteome</keyword>
<feature type="region of interest" description="Disordered" evidence="7">
    <location>
        <begin position="439"/>
        <end position="458"/>
    </location>
</feature>
<dbReference type="PANTHER" id="PTHR45922:SF1">
    <property type="entry name" value="CLEAVAGE AND POLYADENYLATION SPECIFICITY FACTOR SUBUNIT 2"/>
    <property type="match status" value="1"/>
</dbReference>
<keyword evidence="4 6" id="KW-0694">RNA-binding</keyword>
<dbReference type="CDD" id="cd16293">
    <property type="entry name" value="CPSF2-like_MBL-fold"/>
    <property type="match status" value="1"/>
</dbReference>
<organism evidence="9 10">
    <name type="scientific">Linnemannia gamsii</name>
    <dbReference type="NCBI Taxonomy" id="64522"/>
    <lineage>
        <taxon>Eukaryota</taxon>
        <taxon>Fungi</taxon>
        <taxon>Fungi incertae sedis</taxon>
        <taxon>Mucoromycota</taxon>
        <taxon>Mortierellomycotina</taxon>
        <taxon>Mortierellomycetes</taxon>
        <taxon>Mortierellales</taxon>
        <taxon>Mortierellaceae</taxon>
        <taxon>Linnemannia</taxon>
    </lineage>
</organism>
<feature type="domain" description="Beta-Casp" evidence="8">
    <location>
        <begin position="247"/>
        <end position="371"/>
    </location>
</feature>
<evidence type="ECO:0000313" key="9">
    <source>
        <dbReference type="EMBL" id="KAG0287457.1"/>
    </source>
</evidence>
<evidence type="ECO:0000259" key="8">
    <source>
        <dbReference type="SMART" id="SM01027"/>
    </source>
</evidence>
<dbReference type="InterPro" id="IPR036866">
    <property type="entry name" value="RibonucZ/Hydroxyglut_hydro"/>
</dbReference>
<dbReference type="Pfam" id="PF16661">
    <property type="entry name" value="Lactamase_B_6"/>
    <property type="match status" value="1"/>
</dbReference>
<evidence type="ECO:0000313" key="10">
    <source>
        <dbReference type="Proteomes" id="UP000823405"/>
    </source>
</evidence>
<feature type="compositionally biased region" description="Acidic residues" evidence="7">
    <location>
        <begin position="442"/>
        <end position="454"/>
    </location>
</feature>
<dbReference type="Pfam" id="PF10996">
    <property type="entry name" value="Beta-Casp"/>
    <property type="match status" value="1"/>
</dbReference>
<dbReference type="InterPro" id="IPR022712">
    <property type="entry name" value="Beta_Casp"/>
</dbReference>
<dbReference type="GO" id="GO:0003723">
    <property type="term" value="F:RNA binding"/>
    <property type="evidence" value="ECO:0007669"/>
    <property type="project" value="UniProtKB-KW"/>
</dbReference>
<dbReference type="GO" id="GO:0005847">
    <property type="term" value="C:mRNA cleavage and polyadenylation specificity factor complex"/>
    <property type="evidence" value="ECO:0007669"/>
    <property type="project" value="InterPro"/>
</dbReference>
<accession>A0A9P6UFB4</accession>
<feature type="compositionally biased region" description="Low complexity" evidence="7">
    <location>
        <begin position="758"/>
        <end position="767"/>
    </location>
</feature>
<evidence type="ECO:0000256" key="6">
    <source>
        <dbReference type="RuleBase" id="RU365006"/>
    </source>
</evidence>
<dbReference type="SMART" id="SM01027">
    <property type="entry name" value="Beta-Casp"/>
    <property type="match status" value="1"/>
</dbReference>
<evidence type="ECO:0000256" key="5">
    <source>
        <dbReference type="ARBA" id="ARBA00023242"/>
    </source>
</evidence>
<dbReference type="InterPro" id="IPR035639">
    <property type="entry name" value="CPSF2_MBL"/>
</dbReference>
<dbReference type="EMBL" id="JAAAIN010003140">
    <property type="protein sequence ID" value="KAG0287457.1"/>
    <property type="molecule type" value="Genomic_DNA"/>
</dbReference>
<feature type="region of interest" description="Disordered" evidence="7">
    <location>
        <begin position="522"/>
        <end position="563"/>
    </location>
</feature>
<proteinExistence type="inferred from homology"/>
<dbReference type="InterPro" id="IPR025069">
    <property type="entry name" value="Cpsf2_C"/>
</dbReference>
<comment type="subcellular location">
    <subcellularLocation>
        <location evidence="1 6">Nucleus</location>
    </subcellularLocation>
</comment>
<dbReference type="InterPro" id="IPR011108">
    <property type="entry name" value="RMMBL"/>
</dbReference>
<gene>
    <name evidence="9" type="primary">CPSF2</name>
    <name evidence="9" type="ORF">BGZ97_007093</name>
</gene>
<keyword evidence="3 6" id="KW-0507">mRNA processing</keyword>
<evidence type="ECO:0000256" key="1">
    <source>
        <dbReference type="ARBA" id="ARBA00004123"/>
    </source>
</evidence>
<dbReference type="Proteomes" id="UP000823405">
    <property type="component" value="Unassembled WGS sequence"/>
</dbReference>
<sequence>MESNYIRFTALSGAKSESALCYLLEIDEAKILLDCGWNDAFDVEDLKQLKRVAKDVDACLLSHATLHHLGAFAYAKSYLGLRAQTYATFPVMDMGRLSLYDSWQSKRATEDFTTFNLEDIDQAFESITCLRYQQPTELVGKCKGITITASSAGHTVGGTIWKISKDTESILYAVDYNHRKDKHLDGTILLQTDGSAPQEFQRPSLMITDAFNAQQIQPSRLSRDKALLATLNSNGSVLLPTDSSTRVLELAYMLDSYWMACRIRYPLILLTNFSYRTAHFATSMMEWMGDTVSSQLTETRENPFQFKYLRLCQRLSDLDKYPGPKVVLASNISMETGFAREVFLKMDWSNNPQNTLILTERALPGELARYLYDEWKQGVGELSPKEVGGEVQLDNVLRLKVDKKVLLEGQELADFMAAQEARLERERADAALLERNRRTLLEEESDSDEDEGSIDGDSNLADIDMLLTKSGSHDVYMKDATKSGGFFKQTQSYRMFPYVERRKKIDDYGESIVVEHFLSASSTAPLESGRSGPNGKDVDSNGDSRMRGGDDQDDATMMGDENGDVKDTLMDPDMIHPEDSLPSKYVSSQEDIAVRCKVRYVDLEGRADESAMKTILQAIAPRKLILVHGTERGTNALCETYLELSDMTREIYTPGVGEILNVSEVTNMYKINLTDALLSSLTFSRLGEYDLAYLVGQVQIPAGSTAPVLSMPAVIGNQEVPGTKRLTAGTGDAMIVEEQGAPGSQQQQQQQGHLEQNTTALSAAAADSVSATSMDTTALIAQQQQLQQQQLEMLAREHQPVFVGDIRLTEFKNRVLRQAGIEAEFMGEGVLVCNGVVAVRKVEETGQILLEGSPMSNDYYEVRRLLYSQFALL</sequence>
<dbReference type="SUPFAM" id="SSF56281">
    <property type="entry name" value="Metallo-hydrolase/oxidoreductase"/>
    <property type="match status" value="1"/>
</dbReference>
<evidence type="ECO:0000256" key="4">
    <source>
        <dbReference type="ARBA" id="ARBA00022884"/>
    </source>
</evidence>
<evidence type="ECO:0000256" key="2">
    <source>
        <dbReference type="ARBA" id="ARBA00010624"/>
    </source>
</evidence>
<dbReference type="AlphaFoldDB" id="A0A9P6UFB4"/>
<dbReference type="Pfam" id="PF07521">
    <property type="entry name" value="RMMBL"/>
    <property type="match status" value="1"/>
</dbReference>
<dbReference type="Gene3D" id="3.60.15.10">
    <property type="entry name" value="Ribonuclease Z/Hydroxyacylglutathione hydrolase-like"/>
    <property type="match status" value="1"/>
</dbReference>
<evidence type="ECO:0000256" key="3">
    <source>
        <dbReference type="ARBA" id="ARBA00022664"/>
    </source>
</evidence>
<reference evidence="9" key="1">
    <citation type="journal article" date="2020" name="Fungal Divers.">
        <title>Resolving the Mortierellaceae phylogeny through synthesis of multi-gene phylogenetics and phylogenomics.</title>
        <authorList>
            <person name="Vandepol N."/>
            <person name="Liber J."/>
            <person name="Desiro A."/>
            <person name="Na H."/>
            <person name="Kennedy M."/>
            <person name="Barry K."/>
            <person name="Grigoriev I.V."/>
            <person name="Miller A.N."/>
            <person name="O'Donnell K."/>
            <person name="Stajich J.E."/>
            <person name="Bonito G."/>
        </authorList>
    </citation>
    <scope>NUCLEOTIDE SEQUENCE</scope>
    <source>
        <strain evidence="9">NVP60</strain>
    </source>
</reference>
<dbReference type="InterPro" id="IPR001279">
    <property type="entry name" value="Metallo-B-lactamas"/>
</dbReference>
<protein>
    <recommendedName>
        <fullName evidence="6">Cleavage and polyadenylation specificity factor subunit 2</fullName>
    </recommendedName>
    <alternativeName>
        <fullName evidence="6">Cleavage and polyadenylation specificity factor 100 kDa subunit</fullName>
    </alternativeName>
</protein>
<feature type="compositionally biased region" description="Basic and acidic residues" evidence="7">
    <location>
        <begin position="536"/>
        <end position="550"/>
    </location>
</feature>
<dbReference type="Pfam" id="PF13299">
    <property type="entry name" value="CPSF100_C"/>
    <property type="match status" value="1"/>
</dbReference>
<dbReference type="InterPro" id="IPR027075">
    <property type="entry name" value="CPSF2"/>
</dbReference>
<dbReference type="OrthoDB" id="64353at2759"/>
<dbReference type="FunFam" id="3.60.15.10:FF:000008">
    <property type="entry name" value="Cleavage and polyadenylation specificity factor subunit 2"/>
    <property type="match status" value="1"/>
</dbReference>
<comment type="similarity">
    <text evidence="2 6">Belongs to the metallo-beta-lactamase superfamily. RNA-metabolizing metallo-beta-lactamase-like family. CPSF2/YSH1 subfamily.</text>
</comment>